<feature type="repeat" description="ANK" evidence="3">
    <location>
        <begin position="160"/>
        <end position="192"/>
    </location>
</feature>
<feature type="repeat" description="ANK" evidence="3">
    <location>
        <begin position="194"/>
        <end position="226"/>
    </location>
</feature>
<dbReference type="SMART" id="SM00248">
    <property type="entry name" value="ANK"/>
    <property type="match status" value="7"/>
</dbReference>
<evidence type="ECO:0000256" key="2">
    <source>
        <dbReference type="ARBA" id="ARBA00023043"/>
    </source>
</evidence>
<gene>
    <name evidence="4" type="ORF">N0F65_009626</name>
</gene>
<dbReference type="PRINTS" id="PR01415">
    <property type="entry name" value="ANKYRIN"/>
</dbReference>
<evidence type="ECO:0000256" key="1">
    <source>
        <dbReference type="ARBA" id="ARBA00022737"/>
    </source>
</evidence>
<dbReference type="InterPro" id="IPR002110">
    <property type="entry name" value="Ankyrin_rpt"/>
</dbReference>
<accession>A0AAV2YSS1</accession>
<dbReference type="Proteomes" id="UP001146120">
    <property type="component" value="Unassembled WGS sequence"/>
</dbReference>
<comment type="caution">
    <text evidence="4">The sequence shown here is derived from an EMBL/GenBank/DDBJ whole genome shotgun (WGS) entry which is preliminary data.</text>
</comment>
<organism evidence="4 5">
    <name type="scientific">Lagenidium giganteum</name>
    <dbReference type="NCBI Taxonomy" id="4803"/>
    <lineage>
        <taxon>Eukaryota</taxon>
        <taxon>Sar</taxon>
        <taxon>Stramenopiles</taxon>
        <taxon>Oomycota</taxon>
        <taxon>Peronosporomycetes</taxon>
        <taxon>Pythiales</taxon>
        <taxon>Pythiaceae</taxon>
    </lineage>
</organism>
<evidence type="ECO:0000256" key="3">
    <source>
        <dbReference type="PROSITE-ProRule" id="PRU00023"/>
    </source>
</evidence>
<feature type="repeat" description="ANK" evidence="3">
    <location>
        <begin position="260"/>
        <end position="292"/>
    </location>
</feature>
<dbReference type="EMBL" id="DAKRPA010000127">
    <property type="protein sequence ID" value="DAZ97727.1"/>
    <property type="molecule type" value="Genomic_DNA"/>
</dbReference>
<dbReference type="InterPro" id="IPR036770">
    <property type="entry name" value="Ankyrin_rpt-contain_sf"/>
</dbReference>
<reference evidence="4" key="2">
    <citation type="journal article" date="2023" name="Microbiol Resour">
        <title>Decontamination and Annotation of the Draft Genome Sequence of the Oomycete Lagenidium giganteum ARSEF 373.</title>
        <authorList>
            <person name="Morgan W.R."/>
            <person name="Tartar A."/>
        </authorList>
    </citation>
    <scope>NUCLEOTIDE SEQUENCE</scope>
    <source>
        <strain evidence="4">ARSEF 373</strain>
    </source>
</reference>
<protein>
    <submittedName>
        <fullName evidence="4">Uncharacterized protein</fullName>
    </submittedName>
</protein>
<proteinExistence type="predicted"/>
<evidence type="ECO:0000313" key="5">
    <source>
        <dbReference type="Proteomes" id="UP001146120"/>
    </source>
</evidence>
<keyword evidence="2 3" id="KW-0040">ANK repeat</keyword>
<dbReference type="Pfam" id="PF00023">
    <property type="entry name" value="Ank"/>
    <property type="match status" value="1"/>
</dbReference>
<sequence>MTLMGPLIAAQLHKTMPAVDAALSTASIASAMQTMQTAAIAGRGDQAGTRPCPKTSSDICDALLHAAAEQEPLHMLALRPLCRLIDPAHALLLLQRAIELSDGALLKFLLASDARTNVRDWPELLKRLLLFTAREGNGEMMQILLAFGADVKTASAQASADGVPLLIAAEQDNTHTLSLLLAFGADPNVHDVDTGATPLHCAAEWDSVGIVSMLVRFGARVDARNVEGEAPLHVAIQHGNLATTRVLLDAGADVNASTTAGVTPLHVAAQEGHTAIVELLVQSGANVHAMDSTGTTPLHAAAYIDESALRFTPGIANPQEVIIQLLLQHGADLRATDTNGQSALHCAKQGNFDVIVDLLEAHQPSMPRKRVCRG</sequence>
<keyword evidence="5" id="KW-1185">Reference proteome</keyword>
<dbReference type="Pfam" id="PF13637">
    <property type="entry name" value="Ank_4"/>
    <property type="match status" value="1"/>
</dbReference>
<feature type="repeat" description="ANK" evidence="3">
    <location>
        <begin position="227"/>
        <end position="259"/>
    </location>
</feature>
<dbReference type="Gene3D" id="1.25.40.20">
    <property type="entry name" value="Ankyrin repeat-containing domain"/>
    <property type="match status" value="3"/>
</dbReference>
<dbReference type="PROSITE" id="PS50297">
    <property type="entry name" value="ANK_REP_REGION"/>
    <property type="match status" value="4"/>
</dbReference>
<name>A0AAV2YSS1_9STRA</name>
<dbReference type="PROSITE" id="PS50088">
    <property type="entry name" value="ANK_REPEAT"/>
    <property type="match status" value="5"/>
</dbReference>
<dbReference type="Pfam" id="PF12796">
    <property type="entry name" value="Ank_2"/>
    <property type="match status" value="1"/>
</dbReference>
<evidence type="ECO:0000313" key="4">
    <source>
        <dbReference type="EMBL" id="DAZ97727.1"/>
    </source>
</evidence>
<dbReference type="PANTHER" id="PTHR24188">
    <property type="entry name" value="ANKYRIN REPEAT PROTEIN"/>
    <property type="match status" value="1"/>
</dbReference>
<reference evidence="4" key="1">
    <citation type="submission" date="2022-11" db="EMBL/GenBank/DDBJ databases">
        <authorList>
            <person name="Morgan W.R."/>
            <person name="Tartar A."/>
        </authorList>
    </citation>
    <scope>NUCLEOTIDE SEQUENCE</scope>
    <source>
        <strain evidence="4">ARSEF 373</strain>
    </source>
</reference>
<keyword evidence="1" id="KW-0677">Repeat</keyword>
<dbReference type="PANTHER" id="PTHR24188:SF29">
    <property type="entry name" value="GH09064P"/>
    <property type="match status" value="1"/>
</dbReference>
<dbReference type="SUPFAM" id="SSF48403">
    <property type="entry name" value="Ankyrin repeat"/>
    <property type="match status" value="1"/>
</dbReference>
<feature type="repeat" description="ANK" evidence="3">
    <location>
        <begin position="293"/>
        <end position="338"/>
    </location>
</feature>
<dbReference type="AlphaFoldDB" id="A0AAV2YSS1"/>